<evidence type="ECO:0000256" key="2">
    <source>
        <dbReference type="PIRSR" id="PIRSR605511-1"/>
    </source>
</evidence>
<protein>
    <submittedName>
        <fullName evidence="5">SMP-30/gluconolactonase/LRE family protein</fullName>
    </submittedName>
</protein>
<feature type="binding site" evidence="3">
    <location>
        <position position="146"/>
    </location>
    <ligand>
        <name>a divalent metal cation</name>
        <dbReference type="ChEBI" id="CHEBI:60240"/>
    </ligand>
</feature>
<evidence type="ECO:0000313" key="5">
    <source>
        <dbReference type="EMBL" id="RPE09277.1"/>
    </source>
</evidence>
<dbReference type="Gene3D" id="2.120.10.30">
    <property type="entry name" value="TolB, C-terminal domain"/>
    <property type="match status" value="1"/>
</dbReference>
<dbReference type="GO" id="GO:0019853">
    <property type="term" value="P:L-ascorbic acid biosynthetic process"/>
    <property type="evidence" value="ECO:0007669"/>
    <property type="project" value="TreeGrafter"/>
</dbReference>
<dbReference type="PANTHER" id="PTHR10907:SF47">
    <property type="entry name" value="REGUCALCIN"/>
    <property type="match status" value="1"/>
</dbReference>
<feature type="active site" description="Proton donor/acceptor" evidence="2">
    <location>
        <position position="194"/>
    </location>
</feature>
<evidence type="ECO:0000259" key="4">
    <source>
        <dbReference type="Pfam" id="PF08450"/>
    </source>
</evidence>
<feature type="binding site" evidence="3">
    <location>
        <position position="194"/>
    </location>
    <ligand>
        <name>a divalent metal cation</name>
        <dbReference type="ChEBI" id="CHEBI:60240"/>
    </ligand>
</feature>
<dbReference type="Pfam" id="PF08450">
    <property type="entry name" value="SGL"/>
    <property type="match status" value="1"/>
</dbReference>
<dbReference type="GO" id="GO:0004341">
    <property type="term" value="F:gluconolactonase activity"/>
    <property type="evidence" value="ECO:0007669"/>
    <property type="project" value="TreeGrafter"/>
</dbReference>
<dbReference type="AlphaFoldDB" id="A0A3N4PYX8"/>
<feature type="binding site" evidence="3">
    <location>
        <position position="15"/>
    </location>
    <ligand>
        <name>a divalent metal cation</name>
        <dbReference type="ChEBI" id="CHEBI:60240"/>
    </ligand>
</feature>
<accession>A0A3N4PYX8</accession>
<keyword evidence="3" id="KW-0862">Zinc</keyword>
<reference evidence="5 6" key="1">
    <citation type="submission" date="2018-11" db="EMBL/GenBank/DDBJ databases">
        <title>Chitinophaga lutea sp.nov., isolate from arsenic contaminated soil.</title>
        <authorList>
            <person name="Zong Y."/>
        </authorList>
    </citation>
    <scope>NUCLEOTIDE SEQUENCE [LARGE SCALE GENOMIC DNA]</scope>
    <source>
        <strain evidence="5 6">ZY74</strain>
    </source>
</reference>
<dbReference type="Proteomes" id="UP000278351">
    <property type="component" value="Unassembled WGS sequence"/>
</dbReference>
<name>A0A3N4PYX8_9BACT</name>
<dbReference type="InterPro" id="IPR013658">
    <property type="entry name" value="SGL"/>
</dbReference>
<gene>
    <name evidence="5" type="ORF">EGT74_19960</name>
</gene>
<sequence length="278" mass="30878">MDAKLWYDAGCELGEGPLWHAARRSFFWVDIERKTLFEKEWSGGEVRQHRFDRRVSVAVPGKENELILGMQGGIARYHLVTETITWITPLGIEWQTIRCNDARADHEGRLWIGTMPMQGHVGNGHLYCIEAGGDFTVQQQDVLISNGMAWSADNRFFYYTDSSTREIWRYDFHDGRITNRHTVITIPAHLGLPDGMAIDMRGMLWIALYGGSGVGCWNPASGEMTGFIALPVPHVTSCAFAGEQLDTLLITTAAGRGGGGIYMAKPGVQGVPPFNCTL</sequence>
<comment type="similarity">
    <text evidence="1">Belongs to the SMP-30/CGR1 family.</text>
</comment>
<proteinExistence type="inferred from homology"/>
<evidence type="ECO:0000313" key="6">
    <source>
        <dbReference type="Proteomes" id="UP000278351"/>
    </source>
</evidence>
<dbReference type="EMBL" id="RPDH01000002">
    <property type="protein sequence ID" value="RPE09277.1"/>
    <property type="molecule type" value="Genomic_DNA"/>
</dbReference>
<dbReference type="SUPFAM" id="SSF63829">
    <property type="entry name" value="Calcium-dependent phosphotriesterase"/>
    <property type="match status" value="1"/>
</dbReference>
<dbReference type="OrthoDB" id="2633250at2"/>
<comment type="caution">
    <text evidence="5">The sequence shown here is derived from an EMBL/GenBank/DDBJ whole genome shotgun (WGS) entry which is preliminary data.</text>
</comment>
<dbReference type="PRINTS" id="PR01790">
    <property type="entry name" value="SMP30FAMILY"/>
</dbReference>
<keyword evidence="6" id="KW-1185">Reference proteome</keyword>
<feature type="binding site" evidence="3">
    <location>
        <position position="98"/>
    </location>
    <ligand>
        <name>substrate</name>
    </ligand>
</feature>
<keyword evidence="3" id="KW-0479">Metal-binding</keyword>
<dbReference type="GO" id="GO:0005509">
    <property type="term" value="F:calcium ion binding"/>
    <property type="evidence" value="ECO:0007669"/>
    <property type="project" value="TreeGrafter"/>
</dbReference>
<evidence type="ECO:0000256" key="3">
    <source>
        <dbReference type="PIRSR" id="PIRSR605511-2"/>
    </source>
</evidence>
<feature type="domain" description="SMP-30/Gluconolactonase/LRE-like region" evidence="4">
    <location>
        <begin position="13"/>
        <end position="253"/>
    </location>
</feature>
<organism evidence="5 6">
    <name type="scientific">Chitinophaga lutea</name>
    <dbReference type="NCBI Taxonomy" id="2488634"/>
    <lineage>
        <taxon>Bacteria</taxon>
        <taxon>Pseudomonadati</taxon>
        <taxon>Bacteroidota</taxon>
        <taxon>Chitinophagia</taxon>
        <taxon>Chitinophagales</taxon>
        <taxon>Chitinophagaceae</taxon>
        <taxon>Chitinophaga</taxon>
    </lineage>
</organism>
<feature type="binding site" evidence="3">
    <location>
        <position position="100"/>
    </location>
    <ligand>
        <name>substrate</name>
    </ligand>
</feature>
<dbReference type="RefSeq" id="WP_123848274.1">
    <property type="nucleotide sequence ID" value="NZ_RPDH01000002.1"/>
</dbReference>
<dbReference type="InterPro" id="IPR011042">
    <property type="entry name" value="6-blade_b-propeller_TolB-like"/>
</dbReference>
<comment type="cofactor">
    <cofactor evidence="3">
        <name>Zn(2+)</name>
        <dbReference type="ChEBI" id="CHEBI:29105"/>
    </cofactor>
    <text evidence="3">Binds 1 divalent metal cation per subunit.</text>
</comment>
<dbReference type="InterPro" id="IPR005511">
    <property type="entry name" value="SMP-30"/>
</dbReference>
<dbReference type="PANTHER" id="PTHR10907">
    <property type="entry name" value="REGUCALCIN"/>
    <property type="match status" value="1"/>
</dbReference>
<evidence type="ECO:0000256" key="1">
    <source>
        <dbReference type="ARBA" id="ARBA00008853"/>
    </source>
</evidence>